<dbReference type="EMBL" id="VXIV02002884">
    <property type="protein sequence ID" value="KAF6022180.1"/>
    <property type="molecule type" value="Genomic_DNA"/>
</dbReference>
<keyword evidence="3" id="KW-0808">Transferase</keyword>
<evidence type="ECO:0000256" key="10">
    <source>
        <dbReference type="SAM" id="MobiDB-lite"/>
    </source>
</evidence>
<dbReference type="GO" id="GO:0009247">
    <property type="term" value="P:glycolipid biosynthetic process"/>
    <property type="evidence" value="ECO:0007669"/>
    <property type="project" value="InterPro"/>
</dbReference>
<name>A0A7J7J7J6_BUGNE</name>
<dbReference type="OrthoDB" id="514299at2759"/>
<reference evidence="11" key="1">
    <citation type="submission" date="2020-06" db="EMBL/GenBank/DDBJ databases">
        <title>Draft genome of Bugula neritina, a colonial animal packing powerful symbionts and potential medicines.</title>
        <authorList>
            <person name="Rayko M."/>
        </authorList>
    </citation>
    <scope>NUCLEOTIDE SEQUENCE [LARGE SCALE GENOMIC DNA]</scope>
    <source>
        <strain evidence="11">Kwan_BN1</strain>
    </source>
</reference>
<dbReference type="GO" id="GO:0000139">
    <property type="term" value="C:Golgi membrane"/>
    <property type="evidence" value="ECO:0007669"/>
    <property type="project" value="UniProtKB-SubCell"/>
</dbReference>
<evidence type="ECO:0000256" key="5">
    <source>
        <dbReference type="ARBA" id="ARBA00022968"/>
    </source>
</evidence>
<comment type="subcellular location">
    <subcellularLocation>
        <location evidence="1">Golgi apparatus membrane</location>
        <topology evidence="1">Single-pass type II membrane protein</topology>
    </subcellularLocation>
</comment>
<protein>
    <submittedName>
        <fullName evidence="11">GAL3ST1</fullName>
    </submittedName>
</protein>
<proteinExistence type="inferred from homology"/>
<dbReference type="Pfam" id="PF06990">
    <property type="entry name" value="Gal-3-0_sulfotr"/>
    <property type="match status" value="1"/>
</dbReference>
<evidence type="ECO:0000256" key="1">
    <source>
        <dbReference type="ARBA" id="ARBA00004323"/>
    </source>
</evidence>
<evidence type="ECO:0000313" key="12">
    <source>
        <dbReference type="Proteomes" id="UP000593567"/>
    </source>
</evidence>
<keyword evidence="8" id="KW-0472">Membrane</keyword>
<comment type="caution">
    <text evidence="11">The sequence shown here is derived from an EMBL/GenBank/DDBJ whole genome shotgun (WGS) entry which is preliminary data.</text>
</comment>
<comment type="similarity">
    <text evidence="2">Belongs to the galactose-3-O-sulfotransferase family.</text>
</comment>
<feature type="region of interest" description="Disordered" evidence="10">
    <location>
        <begin position="1"/>
        <end position="23"/>
    </location>
</feature>
<evidence type="ECO:0000256" key="3">
    <source>
        <dbReference type="ARBA" id="ARBA00022679"/>
    </source>
</evidence>
<evidence type="ECO:0000256" key="6">
    <source>
        <dbReference type="ARBA" id="ARBA00022989"/>
    </source>
</evidence>
<keyword evidence="7" id="KW-0333">Golgi apparatus</keyword>
<accession>A0A7J7J7J6</accession>
<dbReference type="AlphaFoldDB" id="A0A7J7J7J6"/>
<dbReference type="InterPro" id="IPR027417">
    <property type="entry name" value="P-loop_NTPase"/>
</dbReference>
<dbReference type="InterPro" id="IPR009729">
    <property type="entry name" value="Gal-3-0_sulfotransfrase"/>
</dbReference>
<keyword evidence="9" id="KW-0325">Glycoprotein</keyword>
<evidence type="ECO:0000313" key="11">
    <source>
        <dbReference type="EMBL" id="KAF6022180.1"/>
    </source>
</evidence>
<dbReference type="SUPFAM" id="SSF52540">
    <property type="entry name" value="P-loop containing nucleoside triphosphate hydrolases"/>
    <property type="match status" value="1"/>
</dbReference>
<dbReference type="GO" id="GO:0001733">
    <property type="term" value="F:galactosylceramide sulfotransferase activity"/>
    <property type="evidence" value="ECO:0007669"/>
    <property type="project" value="InterPro"/>
</dbReference>
<feature type="compositionally biased region" description="Polar residues" evidence="10">
    <location>
        <begin position="10"/>
        <end position="21"/>
    </location>
</feature>
<evidence type="ECO:0000256" key="2">
    <source>
        <dbReference type="ARBA" id="ARBA00008124"/>
    </source>
</evidence>
<dbReference type="PANTHER" id="PTHR14647">
    <property type="entry name" value="GALACTOSE-3-O-SULFOTRANSFERASE"/>
    <property type="match status" value="1"/>
</dbReference>
<evidence type="ECO:0000256" key="8">
    <source>
        <dbReference type="ARBA" id="ARBA00023136"/>
    </source>
</evidence>
<dbReference type="Proteomes" id="UP000593567">
    <property type="component" value="Unassembled WGS sequence"/>
</dbReference>
<keyword evidence="6" id="KW-1133">Transmembrane helix</keyword>
<dbReference type="Gene3D" id="3.40.50.300">
    <property type="entry name" value="P-loop containing nucleotide triphosphate hydrolases"/>
    <property type="match status" value="1"/>
</dbReference>
<evidence type="ECO:0000256" key="7">
    <source>
        <dbReference type="ARBA" id="ARBA00023034"/>
    </source>
</evidence>
<evidence type="ECO:0000256" key="9">
    <source>
        <dbReference type="ARBA" id="ARBA00023180"/>
    </source>
</evidence>
<evidence type="ECO:0000256" key="4">
    <source>
        <dbReference type="ARBA" id="ARBA00022692"/>
    </source>
</evidence>
<organism evidence="11 12">
    <name type="scientific">Bugula neritina</name>
    <name type="common">Brown bryozoan</name>
    <name type="synonym">Sertularia neritina</name>
    <dbReference type="NCBI Taxonomy" id="10212"/>
    <lineage>
        <taxon>Eukaryota</taxon>
        <taxon>Metazoa</taxon>
        <taxon>Spiralia</taxon>
        <taxon>Lophotrochozoa</taxon>
        <taxon>Bryozoa</taxon>
        <taxon>Gymnolaemata</taxon>
        <taxon>Cheilostomatida</taxon>
        <taxon>Flustrina</taxon>
        <taxon>Buguloidea</taxon>
        <taxon>Bugulidae</taxon>
        <taxon>Bugula</taxon>
    </lineage>
</organism>
<dbReference type="PANTHER" id="PTHR14647:SF87">
    <property type="entry name" value="PUTATIVE-RELATED"/>
    <property type="match status" value="1"/>
</dbReference>
<keyword evidence="12" id="KW-1185">Reference proteome</keyword>
<gene>
    <name evidence="11" type="ORF">EB796_019507</name>
</gene>
<keyword evidence="5" id="KW-0735">Signal-anchor</keyword>
<sequence length="396" mass="46132">MASVQLGHSIPTTFTGSSRNMDNIPKAVQATNKPRCKSQQSFVFIKTHKSGSTTMIAPLQKYAYLHNLTTVVPSGDNNIHLAWPFKFIPNQSNMISPDGHRFQVLVNHIVYNKRSMQLLMDQSTKYITIVREPIPHLISSYQYFSVNKNNSFLRLGKSEFEKFLLNPVKNDPKPYWMRNFVNPEIKSLTRNLQSADLGMDYVNFDNTSAIEYFIREIEKDFSFILVLEKLAESLVLLKRKFCWSMQDIVHVNKNIQKTQWNWSYKNISQQLLKSVYRWNNVDSLLYRMAVEKLNKLRDAQQGLDDEIQIFNDINTRISQYCGGNISKWKSKETPQPLTIQRSLYNEQFQVDKQFCSLLLLGEEEMTLLLKCKQYPSCHQCVRDKSRVDALKDILTA</sequence>
<keyword evidence="4" id="KW-0812">Transmembrane</keyword>